<comment type="caution">
    <text evidence="1">The sequence shown here is derived from an EMBL/GenBank/DDBJ whole genome shotgun (WGS) entry which is preliminary data.</text>
</comment>
<organism evidence="1 2">
    <name type="scientific">Tagetes erecta</name>
    <name type="common">African marigold</name>
    <dbReference type="NCBI Taxonomy" id="13708"/>
    <lineage>
        <taxon>Eukaryota</taxon>
        <taxon>Viridiplantae</taxon>
        <taxon>Streptophyta</taxon>
        <taxon>Embryophyta</taxon>
        <taxon>Tracheophyta</taxon>
        <taxon>Spermatophyta</taxon>
        <taxon>Magnoliopsida</taxon>
        <taxon>eudicotyledons</taxon>
        <taxon>Gunneridae</taxon>
        <taxon>Pentapetalae</taxon>
        <taxon>asterids</taxon>
        <taxon>campanulids</taxon>
        <taxon>Asterales</taxon>
        <taxon>Asteraceae</taxon>
        <taxon>Asteroideae</taxon>
        <taxon>Heliantheae alliance</taxon>
        <taxon>Tageteae</taxon>
        <taxon>Tagetes</taxon>
    </lineage>
</organism>
<evidence type="ECO:0000313" key="1">
    <source>
        <dbReference type="EMBL" id="KAK1406081.1"/>
    </source>
</evidence>
<proteinExistence type="predicted"/>
<dbReference type="EMBL" id="JAUHHV010000012">
    <property type="protein sequence ID" value="KAK1406081.1"/>
    <property type="molecule type" value="Genomic_DNA"/>
</dbReference>
<dbReference type="AlphaFoldDB" id="A0AAD8NFF6"/>
<evidence type="ECO:0000313" key="2">
    <source>
        <dbReference type="Proteomes" id="UP001229421"/>
    </source>
</evidence>
<name>A0AAD8NFF6_TARER</name>
<dbReference type="Proteomes" id="UP001229421">
    <property type="component" value="Unassembled WGS sequence"/>
</dbReference>
<sequence>MRNHIIHRNVKHPKMVQDMMMYRWDEFTNDDKRKLLEVHGLISEELEKYKRIQPEATKEPEIMERY</sequence>
<accession>A0AAD8NFF6</accession>
<protein>
    <submittedName>
        <fullName evidence="1">Uncharacterized protein</fullName>
    </submittedName>
</protein>
<gene>
    <name evidence="1" type="ORF">QVD17_41366</name>
</gene>
<keyword evidence="2" id="KW-1185">Reference proteome</keyword>
<reference evidence="1" key="1">
    <citation type="journal article" date="2023" name="bioRxiv">
        <title>Improved chromosome-level genome assembly for marigold (Tagetes erecta).</title>
        <authorList>
            <person name="Jiang F."/>
            <person name="Yuan L."/>
            <person name="Wang S."/>
            <person name="Wang H."/>
            <person name="Xu D."/>
            <person name="Wang A."/>
            <person name="Fan W."/>
        </authorList>
    </citation>
    <scope>NUCLEOTIDE SEQUENCE</scope>
    <source>
        <strain evidence="1">WSJ</strain>
        <tissue evidence="1">Leaf</tissue>
    </source>
</reference>